<proteinExistence type="inferred from homology"/>
<name>A0ABW5TMD9_9ENTE</name>
<keyword evidence="13" id="KW-1185">Reference proteome</keyword>
<comment type="similarity">
    <text evidence="2">Belongs to the class-V pyridoxal-phosphate-dependent aminotransferase family. NifS/IscS subfamily.</text>
</comment>
<evidence type="ECO:0000259" key="11">
    <source>
        <dbReference type="Pfam" id="PF00266"/>
    </source>
</evidence>
<comment type="catalytic activity">
    <reaction evidence="9">
        <text>(sulfur carrier)-H + L-cysteine = (sulfur carrier)-SH + L-alanine</text>
        <dbReference type="Rhea" id="RHEA:43892"/>
        <dbReference type="Rhea" id="RHEA-COMP:14737"/>
        <dbReference type="Rhea" id="RHEA-COMP:14739"/>
        <dbReference type="ChEBI" id="CHEBI:29917"/>
        <dbReference type="ChEBI" id="CHEBI:35235"/>
        <dbReference type="ChEBI" id="CHEBI:57972"/>
        <dbReference type="ChEBI" id="CHEBI:64428"/>
        <dbReference type="EC" id="2.8.1.7"/>
    </reaction>
</comment>
<dbReference type="InterPro" id="IPR016454">
    <property type="entry name" value="Cysteine_dSase"/>
</dbReference>
<keyword evidence="4" id="KW-0808">Transferase</keyword>
<dbReference type="InterPro" id="IPR015422">
    <property type="entry name" value="PyrdxlP-dep_Trfase_small"/>
</dbReference>
<evidence type="ECO:0000313" key="12">
    <source>
        <dbReference type="EMBL" id="MFD2729603.1"/>
    </source>
</evidence>
<dbReference type="PROSITE" id="PS00595">
    <property type="entry name" value="AA_TRANSFER_CLASS_5"/>
    <property type="match status" value="1"/>
</dbReference>
<sequence>MTYFDHAATTPIHPQVIETMTNLMPTLFGNPSSIHQYGRAASEKLMAARQVIAESLAVQPHEIIFNGGGTEGDNTALISTALARKEQGRHIITTQIEHPAILQTAAFLEQQGFEFTYLSVDQSGMIDLEAFKQALREDTILVSVMFANNETGNLMPIKEIGAILQTHPAYFHTDAVQAFGKVPIHPYELGIDLLSVSAHKINGPKGTGFLFKRDGLQLPALLHGGEQEEKRRAGTENLISICGMATAVTINNEESQQAHTIKYQKFADTVKAILDEEEVTYHLNGNQQAKMPHILNLAFPGVDNQMILMHMDLKGFAISTGSACTAGNVDPSHVLIAMYGENSPYIRESIRISFGLGNTQEEVETFAHQLSASVKRLQKKAFTNNKDSQS</sequence>
<feature type="domain" description="Aminotransferase class V" evidence="11">
    <location>
        <begin position="2"/>
        <end position="366"/>
    </location>
</feature>
<dbReference type="SUPFAM" id="SSF53383">
    <property type="entry name" value="PLP-dependent transferases"/>
    <property type="match status" value="1"/>
</dbReference>
<evidence type="ECO:0000256" key="5">
    <source>
        <dbReference type="ARBA" id="ARBA00022723"/>
    </source>
</evidence>
<dbReference type="InterPro" id="IPR015421">
    <property type="entry name" value="PyrdxlP-dep_Trfase_major"/>
</dbReference>
<keyword evidence="6" id="KW-0663">Pyridoxal phosphate</keyword>
<evidence type="ECO:0000256" key="7">
    <source>
        <dbReference type="ARBA" id="ARBA00023004"/>
    </source>
</evidence>
<dbReference type="PANTHER" id="PTHR11601:SF34">
    <property type="entry name" value="CYSTEINE DESULFURASE"/>
    <property type="match status" value="1"/>
</dbReference>
<dbReference type="InterPro" id="IPR015424">
    <property type="entry name" value="PyrdxlP-dep_Trfase"/>
</dbReference>
<dbReference type="Gene3D" id="3.90.1150.10">
    <property type="entry name" value="Aspartate Aminotransferase, domain 1"/>
    <property type="match status" value="1"/>
</dbReference>
<organism evidence="12 13">
    <name type="scientific">Enterococcus camelliae</name>
    <dbReference type="NCBI Taxonomy" id="453959"/>
    <lineage>
        <taxon>Bacteria</taxon>
        <taxon>Bacillati</taxon>
        <taxon>Bacillota</taxon>
        <taxon>Bacilli</taxon>
        <taxon>Lactobacillales</taxon>
        <taxon>Enterococcaceae</taxon>
        <taxon>Enterococcus</taxon>
    </lineage>
</organism>
<comment type="caution">
    <text evidence="12">The sequence shown here is derived from an EMBL/GenBank/DDBJ whole genome shotgun (WGS) entry which is preliminary data.</text>
</comment>
<dbReference type="Gene3D" id="1.10.260.50">
    <property type="match status" value="1"/>
</dbReference>
<dbReference type="InterPro" id="IPR020578">
    <property type="entry name" value="Aminotrans_V_PyrdxlP_BS"/>
</dbReference>
<evidence type="ECO:0000256" key="1">
    <source>
        <dbReference type="ARBA" id="ARBA00001933"/>
    </source>
</evidence>
<dbReference type="InterPro" id="IPR000192">
    <property type="entry name" value="Aminotrans_V_dom"/>
</dbReference>
<dbReference type="RefSeq" id="WP_379982125.1">
    <property type="nucleotide sequence ID" value="NZ_JBHUMO010000056.1"/>
</dbReference>
<keyword evidence="8" id="KW-0411">Iron-sulfur</keyword>
<evidence type="ECO:0000256" key="8">
    <source>
        <dbReference type="ARBA" id="ARBA00023014"/>
    </source>
</evidence>
<evidence type="ECO:0000256" key="10">
    <source>
        <dbReference type="RuleBase" id="RU004504"/>
    </source>
</evidence>
<dbReference type="Gene3D" id="3.40.640.10">
    <property type="entry name" value="Type I PLP-dependent aspartate aminotransferase-like (Major domain)"/>
    <property type="match status" value="1"/>
</dbReference>
<keyword evidence="7" id="KW-0408">Iron</keyword>
<keyword evidence="5" id="KW-0479">Metal-binding</keyword>
<evidence type="ECO:0000256" key="4">
    <source>
        <dbReference type="ARBA" id="ARBA00022679"/>
    </source>
</evidence>
<evidence type="ECO:0000313" key="13">
    <source>
        <dbReference type="Proteomes" id="UP001597427"/>
    </source>
</evidence>
<dbReference type="Pfam" id="PF00266">
    <property type="entry name" value="Aminotran_5"/>
    <property type="match status" value="1"/>
</dbReference>
<reference evidence="13" key="1">
    <citation type="journal article" date="2019" name="Int. J. Syst. Evol. Microbiol.">
        <title>The Global Catalogue of Microorganisms (GCM) 10K type strain sequencing project: providing services to taxonomists for standard genome sequencing and annotation.</title>
        <authorList>
            <consortium name="The Broad Institute Genomics Platform"/>
            <consortium name="The Broad Institute Genome Sequencing Center for Infectious Disease"/>
            <person name="Wu L."/>
            <person name="Ma J."/>
        </authorList>
    </citation>
    <scope>NUCLEOTIDE SEQUENCE [LARGE SCALE GENOMIC DNA]</scope>
    <source>
        <strain evidence="13">TISTR 932</strain>
    </source>
</reference>
<protein>
    <recommendedName>
        <fullName evidence="3">cysteine desulfurase</fullName>
        <ecNumber evidence="3">2.8.1.7</ecNumber>
    </recommendedName>
</protein>
<comment type="cofactor">
    <cofactor evidence="1 10">
        <name>pyridoxal 5'-phosphate</name>
        <dbReference type="ChEBI" id="CHEBI:597326"/>
    </cofactor>
</comment>
<dbReference type="Proteomes" id="UP001597427">
    <property type="component" value="Unassembled WGS sequence"/>
</dbReference>
<evidence type="ECO:0000256" key="2">
    <source>
        <dbReference type="ARBA" id="ARBA00006490"/>
    </source>
</evidence>
<dbReference type="PIRSF" id="PIRSF005572">
    <property type="entry name" value="NifS"/>
    <property type="match status" value="1"/>
</dbReference>
<evidence type="ECO:0000256" key="6">
    <source>
        <dbReference type="ARBA" id="ARBA00022898"/>
    </source>
</evidence>
<evidence type="ECO:0000256" key="9">
    <source>
        <dbReference type="ARBA" id="ARBA00050776"/>
    </source>
</evidence>
<dbReference type="EMBL" id="JBHUMO010000056">
    <property type="protein sequence ID" value="MFD2729603.1"/>
    <property type="molecule type" value="Genomic_DNA"/>
</dbReference>
<gene>
    <name evidence="12" type="ORF">ACFSR0_09240</name>
</gene>
<dbReference type="PANTHER" id="PTHR11601">
    <property type="entry name" value="CYSTEINE DESULFURYLASE FAMILY MEMBER"/>
    <property type="match status" value="1"/>
</dbReference>
<dbReference type="EC" id="2.8.1.7" evidence="3"/>
<evidence type="ECO:0000256" key="3">
    <source>
        <dbReference type="ARBA" id="ARBA00012239"/>
    </source>
</evidence>
<accession>A0ABW5TMD9</accession>